<reference evidence="3" key="1">
    <citation type="submission" date="2021-11" db="EMBL/GenBank/DDBJ databases">
        <authorList>
            <person name="Rodrigo-Torres L."/>
            <person name="Arahal R. D."/>
            <person name="Lucena T."/>
        </authorList>
    </citation>
    <scope>NUCLEOTIDE SEQUENCE</scope>
    <source>
        <strain evidence="3">CECT 7929</strain>
    </source>
</reference>
<dbReference type="InterPro" id="IPR000305">
    <property type="entry name" value="GIY-YIG_endonuc"/>
</dbReference>
<organism evidence="3 4">
    <name type="scientific">Vibrio stylophorae</name>
    <dbReference type="NCBI Taxonomy" id="659351"/>
    <lineage>
        <taxon>Bacteria</taxon>
        <taxon>Pseudomonadati</taxon>
        <taxon>Pseudomonadota</taxon>
        <taxon>Gammaproteobacteria</taxon>
        <taxon>Vibrionales</taxon>
        <taxon>Vibrionaceae</taxon>
        <taxon>Vibrio</taxon>
    </lineage>
</organism>
<dbReference type="RefSeq" id="WP_237468443.1">
    <property type="nucleotide sequence ID" value="NZ_CAKLDI010000002.1"/>
</dbReference>
<gene>
    <name evidence="3" type="ORF">VST7929_03099</name>
</gene>
<keyword evidence="4" id="KW-1185">Reference proteome</keyword>
<feature type="domain" description="GIY-YIG" evidence="2">
    <location>
        <begin position="28"/>
        <end position="104"/>
    </location>
</feature>
<comment type="caution">
    <text evidence="3">The sequence shown here is derived from an EMBL/GenBank/DDBJ whole genome shotgun (WGS) entry which is preliminary data.</text>
</comment>
<dbReference type="PANTHER" id="PTHR34477">
    <property type="entry name" value="UPF0213 PROTEIN YHBQ"/>
    <property type="match status" value="1"/>
</dbReference>
<dbReference type="CDD" id="cd10456">
    <property type="entry name" value="GIY-YIG_UPF0213"/>
    <property type="match status" value="1"/>
</dbReference>
<evidence type="ECO:0000256" key="1">
    <source>
        <dbReference type="ARBA" id="ARBA00007435"/>
    </source>
</evidence>
<dbReference type="PANTHER" id="PTHR34477:SF1">
    <property type="entry name" value="UPF0213 PROTEIN YHBQ"/>
    <property type="match status" value="1"/>
</dbReference>
<evidence type="ECO:0000313" key="3">
    <source>
        <dbReference type="EMBL" id="CAH0535528.1"/>
    </source>
</evidence>
<dbReference type="Gene3D" id="3.40.1440.10">
    <property type="entry name" value="GIY-YIG endonuclease"/>
    <property type="match status" value="1"/>
</dbReference>
<comment type="similarity">
    <text evidence="1">Belongs to the UPF0213 family.</text>
</comment>
<name>A0ABM8ZXP6_9VIBR</name>
<dbReference type="PROSITE" id="PS50164">
    <property type="entry name" value="GIY_YIG"/>
    <property type="match status" value="1"/>
</dbReference>
<dbReference type="EMBL" id="CAKLDI010000002">
    <property type="protein sequence ID" value="CAH0535528.1"/>
    <property type="molecule type" value="Genomic_DNA"/>
</dbReference>
<dbReference type="InterPro" id="IPR035901">
    <property type="entry name" value="GIY-YIG_endonuc_sf"/>
</dbReference>
<accession>A0ABM8ZXP6</accession>
<evidence type="ECO:0000259" key="2">
    <source>
        <dbReference type="PROSITE" id="PS50164"/>
    </source>
</evidence>
<evidence type="ECO:0000313" key="4">
    <source>
        <dbReference type="Proteomes" id="UP000838672"/>
    </source>
</evidence>
<sequence>MSLVAQTLLHASVADEKVDVSDVNVSDAIWSVYLIRDVRQRLYCGVTTNVARRFAEHQQGKIGAKALKGQGPLMLAWHQPIGDKRLAMQLEYRIKQLKKSQKEALVAKQCLLTDFANCRQLMSAAASG</sequence>
<dbReference type="SUPFAM" id="SSF82771">
    <property type="entry name" value="GIY-YIG endonuclease"/>
    <property type="match status" value="1"/>
</dbReference>
<protein>
    <recommendedName>
        <fullName evidence="2">GIY-YIG domain-containing protein</fullName>
    </recommendedName>
</protein>
<dbReference type="Proteomes" id="UP000838672">
    <property type="component" value="Unassembled WGS sequence"/>
</dbReference>
<proteinExistence type="inferred from homology"/>
<dbReference type="Pfam" id="PF01541">
    <property type="entry name" value="GIY-YIG"/>
    <property type="match status" value="1"/>
</dbReference>
<dbReference type="InterPro" id="IPR050190">
    <property type="entry name" value="UPF0213_domain"/>
</dbReference>